<dbReference type="RefSeq" id="WP_066586617.1">
    <property type="nucleotide sequence ID" value="NZ_CABKVS010000002.1"/>
</dbReference>
<evidence type="ECO:0000256" key="1">
    <source>
        <dbReference type="ARBA" id="ARBA00022630"/>
    </source>
</evidence>
<keyword evidence="6" id="KW-1185">Reference proteome</keyword>
<evidence type="ECO:0000256" key="3">
    <source>
        <dbReference type="ARBA" id="ARBA00023002"/>
    </source>
</evidence>
<evidence type="ECO:0000313" key="5">
    <source>
        <dbReference type="EMBL" id="AWT27127.1"/>
    </source>
</evidence>
<keyword evidence="3 5" id="KW-0560">Oxidoreductase</keyword>
<dbReference type="STRING" id="1737425.GCA_900049755_01492"/>
<evidence type="ECO:0000256" key="4">
    <source>
        <dbReference type="ARBA" id="ARBA00023033"/>
    </source>
</evidence>
<evidence type="ECO:0000313" key="6">
    <source>
        <dbReference type="Proteomes" id="UP000247696"/>
    </source>
</evidence>
<accession>A0A2Z3YYF6</accession>
<dbReference type="KEGG" id="cpre:Csp1_23770"/>
<dbReference type="InterPro" id="IPR051260">
    <property type="entry name" value="Diverse_substr_monoxygenases"/>
</dbReference>
<dbReference type="EMBL" id="CP024988">
    <property type="protein sequence ID" value="AWT27127.1"/>
    <property type="molecule type" value="Genomic_DNA"/>
</dbReference>
<name>A0A2Z3YYF6_9CORY</name>
<dbReference type="EC" id="1.14.14.10" evidence="5"/>
<dbReference type="PANTHER" id="PTHR30011">
    <property type="entry name" value="ALKANESULFONATE MONOOXYGENASE-RELATED"/>
    <property type="match status" value="1"/>
</dbReference>
<proteinExistence type="predicted"/>
<keyword evidence="2" id="KW-0288">FMN</keyword>
<dbReference type="PANTHER" id="PTHR30011:SF16">
    <property type="entry name" value="C2H2 FINGER DOMAIN TRANSCRIPTION FACTOR (EUROFUNG)-RELATED"/>
    <property type="match status" value="1"/>
</dbReference>
<gene>
    <name evidence="5" type="primary">ntaA_6</name>
    <name evidence="5" type="ORF">Csp1_23770</name>
</gene>
<keyword evidence="4 5" id="KW-0503">Monooxygenase</keyword>
<keyword evidence="1" id="KW-0285">Flavoprotein</keyword>
<dbReference type="SUPFAM" id="SSF51679">
    <property type="entry name" value="Bacterial luciferase-like"/>
    <property type="match status" value="1"/>
</dbReference>
<reference evidence="6" key="1">
    <citation type="submission" date="2017-11" db="EMBL/GenBank/DDBJ databases">
        <title>Otitis media/interna in a cat caused by the recently described species Corynebacterium provencense.</title>
        <authorList>
            <person name="Kittl S."/>
            <person name="Brodard I."/>
            <person name="Rychener L."/>
            <person name="Jores J."/>
            <person name="Roosje P."/>
            <person name="Gobeli Brawand S."/>
        </authorList>
    </citation>
    <scope>NUCLEOTIDE SEQUENCE [LARGE SCALE GENOMIC DNA]</scope>
    <source>
        <strain evidence="6">17KM38</strain>
    </source>
</reference>
<evidence type="ECO:0000256" key="2">
    <source>
        <dbReference type="ARBA" id="ARBA00022643"/>
    </source>
</evidence>
<dbReference type="Proteomes" id="UP000247696">
    <property type="component" value="Chromosome"/>
</dbReference>
<dbReference type="OrthoDB" id="4412557at2"/>
<dbReference type="InterPro" id="IPR036661">
    <property type="entry name" value="Luciferase-like_sf"/>
</dbReference>
<sequence>MTTVRISPAAALDIPALKDAVTALDADPTVERVILGDDHVTGQSAVVLAAWLAPQTTRIALVPEVPVTNTEPFHAATTTATLDHLTAFTGPARAGWAPTVQTGEVGRRDAALVGLRPPAEPASAWEHAVDVDTAVSALWGSWDPDAEIRDTVTARFIDRDKVRYTETTGTDAAGETFTVKGPSIVPRSPQGDLTTVITVDGQESLSAASRIADVVVLRRGDGSVTVGEVLEKLGTPDRSDSASPDRYVPVLLEVDASGIVNSGVPELPEGVSGLAVEVDDLSTVRPLLDALASSTTGDTVAGHHR</sequence>
<organism evidence="5 6">
    <name type="scientific">Corynebacterium provencense</name>
    <dbReference type="NCBI Taxonomy" id="1737425"/>
    <lineage>
        <taxon>Bacteria</taxon>
        <taxon>Bacillati</taxon>
        <taxon>Actinomycetota</taxon>
        <taxon>Actinomycetes</taxon>
        <taxon>Mycobacteriales</taxon>
        <taxon>Corynebacteriaceae</taxon>
        <taxon>Corynebacterium</taxon>
    </lineage>
</organism>
<dbReference type="GO" id="GO:0018529">
    <property type="term" value="F:nitrilotriacetate monooxygenase activity"/>
    <property type="evidence" value="ECO:0007669"/>
    <property type="project" value="UniProtKB-EC"/>
</dbReference>
<dbReference type="Gene3D" id="3.20.20.30">
    <property type="entry name" value="Luciferase-like domain"/>
    <property type="match status" value="1"/>
</dbReference>
<dbReference type="AlphaFoldDB" id="A0A2Z3YYF6"/>
<protein>
    <submittedName>
        <fullName evidence="5">Nitrilotriacetate monooxygenase component A</fullName>
        <ecNumber evidence="5">1.14.14.10</ecNumber>
    </submittedName>
</protein>